<name>A0ACB9TXL7_HOLOL</name>
<dbReference type="Proteomes" id="UP001056778">
    <property type="component" value="Chromosome 1"/>
</dbReference>
<organism evidence="1 2">
    <name type="scientific">Holotrichia oblita</name>
    <name type="common">Chafer beetle</name>
    <dbReference type="NCBI Taxonomy" id="644536"/>
    <lineage>
        <taxon>Eukaryota</taxon>
        <taxon>Metazoa</taxon>
        <taxon>Ecdysozoa</taxon>
        <taxon>Arthropoda</taxon>
        <taxon>Hexapoda</taxon>
        <taxon>Insecta</taxon>
        <taxon>Pterygota</taxon>
        <taxon>Neoptera</taxon>
        <taxon>Endopterygota</taxon>
        <taxon>Coleoptera</taxon>
        <taxon>Polyphaga</taxon>
        <taxon>Scarabaeiformia</taxon>
        <taxon>Scarabaeidae</taxon>
        <taxon>Melolonthinae</taxon>
        <taxon>Holotrichia</taxon>
    </lineage>
</organism>
<comment type="caution">
    <text evidence="1">The sequence shown here is derived from an EMBL/GenBank/DDBJ whole genome shotgun (WGS) entry which is preliminary data.</text>
</comment>
<accession>A0ACB9TXL7</accession>
<sequence>MSLHCHEQLYDKETNTYNCKICGKKFATKTDILEHRLTHEGEFTCEVCNEVQTSAFDYSAHLKGHRTDGKYPCPVCDFATSFKGAIVKHIREPHLKTRARNKMILDADTVPCIVCKRKYSTANDLLLHQRIFHMVTFTDAAGKNQCYICRRIFSGRGALWNHMRTHQENVTKEKNFVCEVCDKRFNKKYHLECHMVTHTKAKPYKCDGCEKRFGTTQSLLLHKRTHTGEKPYTCHICNKSFLAKTHLTNHVRVHTGEKLFKCSYCQKCLASQPSLAEHIRSHTGEKPYSCDYCERRFARLPALKIHLRSHTGDKPYKCSYCHRTFTGRSNLVSHEKRHKGEKSYCCDHCGKSFQYEVTFQAHMKLHTGERFYCYHCNEGFIYKAMLTDHVMVCQDNKAKQIIKKRRPDKKARL</sequence>
<proteinExistence type="predicted"/>
<gene>
    <name evidence="1" type="ORF">MML48_1g19926</name>
</gene>
<evidence type="ECO:0000313" key="1">
    <source>
        <dbReference type="EMBL" id="KAI4471512.1"/>
    </source>
</evidence>
<protein>
    <submittedName>
        <fullName evidence="1">Zinc finger and scan domain-containing</fullName>
    </submittedName>
</protein>
<keyword evidence="2" id="KW-1185">Reference proteome</keyword>
<reference evidence="1" key="1">
    <citation type="submission" date="2022-04" db="EMBL/GenBank/DDBJ databases">
        <title>Chromosome-scale genome assembly of Holotrichia oblita Faldermann.</title>
        <authorList>
            <person name="Rongchong L."/>
        </authorList>
    </citation>
    <scope>NUCLEOTIDE SEQUENCE</scope>
    <source>
        <strain evidence="1">81SQS9</strain>
    </source>
</reference>
<evidence type="ECO:0000313" key="2">
    <source>
        <dbReference type="Proteomes" id="UP001056778"/>
    </source>
</evidence>
<dbReference type="EMBL" id="CM043015">
    <property type="protein sequence ID" value="KAI4471512.1"/>
    <property type="molecule type" value="Genomic_DNA"/>
</dbReference>